<gene>
    <name evidence="3" type="ORF">SAMN05445756_0940</name>
</gene>
<sequence>MSAGKAPEGRMWERFVALGDSFTEGMMDPTDRDPDVFHGWADRLAARLAFRNAEHTGPDGTPDPRPFGYANLAIRGRLIEHVVGEQLEEALTLTPDLVSLNAGGNNYLRPRADKDAVVDQLEDAVARLRETGADVLLLTAPNTSQLPMVRRVTPRFADFTANIWGIAQRYDCYVVDLWTLRALRDPRLWAPDRIHLSTDGHRRVALQAAWTLGLEVEGGDERAWSTPLPEVEPLSRLESVQAHREWARLHLRPWVERRLTGRSSGDGRMPKRPTVQQVDVERLAPHRDRI</sequence>
<dbReference type="CDD" id="cd01832">
    <property type="entry name" value="SGNH_hydrolase_like_1"/>
    <property type="match status" value="1"/>
</dbReference>
<dbReference type="InterPro" id="IPR036514">
    <property type="entry name" value="SGNH_hydro_sf"/>
</dbReference>
<proteinExistence type="predicted"/>
<dbReference type="OrthoDB" id="3465773at2"/>
<keyword evidence="4" id="KW-1185">Reference proteome</keyword>
<dbReference type="SUPFAM" id="SSF52266">
    <property type="entry name" value="SGNH hydrolase"/>
    <property type="match status" value="1"/>
</dbReference>
<evidence type="ECO:0000259" key="2">
    <source>
        <dbReference type="Pfam" id="PF13472"/>
    </source>
</evidence>
<feature type="compositionally biased region" description="Basic and acidic residues" evidence="1">
    <location>
        <begin position="279"/>
        <end position="290"/>
    </location>
</feature>
<evidence type="ECO:0000256" key="1">
    <source>
        <dbReference type="SAM" id="MobiDB-lite"/>
    </source>
</evidence>
<evidence type="ECO:0000313" key="3">
    <source>
        <dbReference type="EMBL" id="SNC63607.1"/>
    </source>
</evidence>
<dbReference type="EMBL" id="FYEZ01000001">
    <property type="protein sequence ID" value="SNC63607.1"/>
    <property type="molecule type" value="Genomic_DNA"/>
</dbReference>
<dbReference type="Proteomes" id="UP000198122">
    <property type="component" value="Unassembled WGS sequence"/>
</dbReference>
<protein>
    <submittedName>
        <fullName evidence="3">Lysophospholipase L1</fullName>
    </submittedName>
</protein>
<dbReference type="RefSeq" id="WP_088817862.1">
    <property type="nucleotide sequence ID" value="NZ_FYEZ01000001.1"/>
</dbReference>
<feature type="region of interest" description="Disordered" evidence="1">
    <location>
        <begin position="262"/>
        <end position="290"/>
    </location>
</feature>
<dbReference type="PANTHER" id="PTHR43784">
    <property type="entry name" value="GDSL-LIKE LIPASE/ACYLHYDROLASE, PUTATIVE (AFU_ORTHOLOGUE AFUA_2G00820)-RELATED"/>
    <property type="match status" value="1"/>
</dbReference>
<dbReference type="AlphaFoldDB" id="A0A212TC23"/>
<reference evidence="3 4" key="1">
    <citation type="submission" date="2017-06" db="EMBL/GenBank/DDBJ databases">
        <authorList>
            <person name="Kim H.J."/>
            <person name="Triplett B.A."/>
        </authorList>
    </citation>
    <scope>NUCLEOTIDE SEQUENCE [LARGE SCALE GENOMIC DNA]</scope>
    <source>
        <strain evidence="3 4">DSM 22179</strain>
    </source>
</reference>
<name>A0A212TC23_9MICO</name>
<dbReference type="InterPro" id="IPR053140">
    <property type="entry name" value="GDSL_Rv0518-like"/>
</dbReference>
<evidence type="ECO:0000313" key="4">
    <source>
        <dbReference type="Proteomes" id="UP000198122"/>
    </source>
</evidence>
<dbReference type="PANTHER" id="PTHR43784:SF2">
    <property type="entry name" value="GDSL-LIKE LIPASE_ACYLHYDROLASE, PUTATIVE (AFU_ORTHOLOGUE AFUA_2G00820)-RELATED"/>
    <property type="match status" value="1"/>
</dbReference>
<dbReference type="Pfam" id="PF13472">
    <property type="entry name" value="Lipase_GDSL_2"/>
    <property type="match status" value="1"/>
</dbReference>
<organism evidence="3 4">
    <name type="scientific">Kytococcus aerolatus</name>
    <dbReference type="NCBI Taxonomy" id="592308"/>
    <lineage>
        <taxon>Bacteria</taxon>
        <taxon>Bacillati</taxon>
        <taxon>Actinomycetota</taxon>
        <taxon>Actinomycetes</taxon>
        <taxon>Micrococcales</taxon>
        <taxon>Kytococcaceae</taxon>
        <taxon>Kytococcus</taxon>
    </lineage>
</organism>
<dbReference type="InterPro" id="IPR013830">
    <property type="entry name" value="SGNH_hydro"/>
</dbReference>
<accession>A0A212TC23</accession>
<dbReference type="Gene3D" id="3.40.50.1110">
    <property type="entry name" value="SGNH hydrolase"/>
    <property type="match status" value="1"/>
</dbReference>
<feature type="domain" description="SGNH hydrolase-type esterase" evidence="2">
    <location>
        <begin position="17"/>
        <end position="203"/>
    </location>
</feature>